<reference evidence="2" key="1">
    <citation type="submission" date="2016-10" db="EMBL/GenBank/DDBJ databases">
        <authorList>
            <person name="Varghese N."/>
            <person name="Submissions S."/>
        </authorList>
    </citation>
    <scope>NUCLEOTIDE SEQUENCE [LARGE SCALE GENOMIC DNA]</scope>
    <source>
        <strain evidence="2">DSM 45237</strain>
    </source>
</reference>
<dbReference type="EMBL" id="FNUC01000003">
    <property type="protein sequence ID" value="SEE29209.1"/>
    <property type="molecule type" value="Genomic_DNA"/>
</dbReference>
<name>A0A1H5HMI8_9ACTN</name>
<dbReference type="OrthoDB" id="7837405at2"/>
<dbReference type="InterPro" id="IPR027417">
    <property type="entry name" value="P-loop_NTPase"/>
</dbReference>
<dbReference type="Proteomes" id="UP000181980">
    <property type="component" value="Unassembled WGS sequence"/>
</dbReference>
<evidence type="ECO:0000313" key="2">
    <source>
        <dbReference type="Proteomes" id="UP000181980"/>
    </source>
</evidence>
<organism evidence="1 2">
    <name type="scientific">Jiangella alba</name>
    <dbReference type="NCBI Taxonomy" id="561176"/>
    <lineage>
        <taxon>Bacteria</taxon>
        <taxon>Bacillati</taxon>
        <taxon>Actinomycetota</taxon>
        <taxon>Actinomycetes</taxon>
        <taxon>Jiangellales</taxon>
        <taxon>Jiangellaceae</taxon>
        <taxon>Jiangella</taxon>
    </lineage>
</organism>
<proteinExistence type="predicted"/>
<dbReference type="Pfam" id="PF13671">
    <property type="entry name" value="AAA_33"/>
    <property type="match status" value="1"/>
</dbReference>
<accession>A0A1H5HMI8</accession>
<dbReference type="STRING" id="561176.SAMN04488561_0902"/>
<evidence type="ECO:0000313" key="1">
    <source>
        <dbReference type="EMBL" id="SEE29209.1"/>
    </source>
</evidence>
<protein>
    <submittedName>
        <fullName evidence="1">AAA domain-containing protein</fullName>
    </submittedName>
</protein>
<dbReference type="AlphaFoldDB" id="A0A1H5HMI8"/>
<gene>
    <name evidence="1" type="ORF">SAMN04488561_0902</name>
</gene>
<dbReference type="RefSeq" id="WP_069110316.1">
    <property type="nucleotide sequence ID" value="NZ_FNUC01000003.1"/>
</dbReference>
<sequence length="176" mass="18561">MTPRLIVLNGPPAAGKSTLALRYAADHPLTLNLDVDRVRDLIGGWRDDPGAAGLLARAVAVAAARTHLRAGHDVVVPQLVARPGFLEELEAVAAQAGAAFHELVLTDDRAAVLRRFADRAGTAPGAPQDEPDEVAALYDRLTAYVARRPRAVAVPAPTGAVDETYRRVLALLGAEV</sequence>
<dbReference type="Gene3D" id="3.40.50.300">
    <property type="entry name" value="P-loop containing nucleotide triphosphate hydrolases"/>
    <property type="match status" value="1"/>
</dbReference>
<dbReference type="SUPFAM" id="SSF52540">
    <property type="entry name" value="P-loop containing nucleoside triphosphate hydrolases"/>
    <property type="match status" value="1"/>
</dbReference>
<keyword evidence="2" id="KW-1185">Reference proteome</keyword>